<dbReference type="PaxDb" id="3218-PP1S84_274V6.1"/>
<dbReference type="EnsemblPlants" id="Pp3c2_11140V3.1">
    <property type="protein sequence ID" value="PAC:32934065.CDS.1"/>
    <property type="gene ID" value="Pp3c2_11140"/>
</dbReference>
<organism evidence="1">
    <name type="scientific">Physcomitrium patens</name>
    <name type="common">Spreading-leaved earth moss</name>
    <name type="synonym">Physcomitrella patens</name>
    <dbReference type="NCBI Taxonomy" id="3218"/>
    <lineage>
        <taxon>Eukaryota</taxon>
        <taxon>Viridiplantae</taxon>
        <taxon>Streptophyta</taxon>
        <taxon>Embryophyta</taxon>
        <taxon>Bryophyta</taxon>
        <taxon>Bryophytina</taxon>
        <taxon>Bryopsida</taxon>
        <taxon>Funariidae</taxon>
        <taxon>Funariales</taxon>
        <taxon>Funariaceae</taxon>
        <taxon>Physcomitrium</taxon>
    </lineage>
</organism>
<dbReference type="InParanoid" id="A0A2K1L130"/>
<protein>
    <submittedName>
        <fullName evidence="1 2">Uncharacterized protein</fullName>
    </submittedName>
</protein>
<dbReference type="Gramene" id="Pp3c2_11140V3.1">
    <property type="protein sequence ID" value="PAC:32934065.CDS.1"/>
    <property type="gene ID" value="Pp3c2_11140"/>
</dbReference>
<evidence type="ECO:0000313" key="3">
    <source>
        <dbReference type="Proteomes" id="UP000006727"/>
    </source>
</evidence>
<keyword evidence="3" id="KW-1185">Reference proteome</keyword>
<reference evidence="1 3" key="2">
    <citation type="journal article" date="2018" name="Plant J.">
        <title>The Physcomitrella patens chromosome-scale assembly reveals moss genome structure and evolution.</title>
        <authorList>
            <person name="Lang D."/>
            <person name="Ullrich K.K."/>
            <person name="Murat F."/>
            <person name="Fuchs J."/>
            <person name="Jenkins J."/>
            <person name="Haas F.B."/>
            <person name="Piednoel M."/>
            <person name="Gundlach H."/>
            <person name="Van Bel M."/>
            <person name="Meyberg R."/>
            <person name="Vives C."/>
            <person name="Morata J."/>
            <person name="Symeonidi A."/>
            <person name="Hiss M."/>
            <person name="Muchero W."/>
            <person name="Kamisugi Y."/>
            <person name="Saleh O."/>
            <person name="Blanc G."/>
            <person name="Decker E.L."/>
            <person name="van Gessel N."/>
            <person name="Grimwood J."/>
            <person name="Hayes R.D."/>
            <person name="Graham S.W."/>
            <person name="Gunter L.E."/>
            <person name="McDaniel S.F."/>
            <person name="Hoernstein S.N.W."/>
            <person name="Larsson A."/>
            <person name="Li F.W."/>
            <person name="Perroud P.F."/>
            <person name="Phillips J."/>
            <person name="Ranjan P."/>
            <person name="Rokshar D.S."/>
            <person name="Rothfels C.J."/>
            <person name="Schneider L."/>
            <person name="Shu S."/>
            <person name="Stevenson D.W."/>
            <person name="Thummler F."/>
            <person name="Tillich M."/>
            <person name="Villarreal Aguilar J.C."/>
            <person name="Widiez T."/>
            <person name="Wong G.K."/>
            <person name="Wymore A."/>
            <person name="Zhang Y."/>
            <person name="Zimmer A.D."/>
            <person name="Quatrano R.S."/>
            <person name="Mayer K.F.X."/>
            <person name="Goodstein D."/>
            <person name="Casacuberta J.M."/>
            <person name="Vandepoele K."/>
            <person name="Reski R."/>
            <person name="Cuming A.C."/>
            <person name="Tuskan G.A."/>
            <person name="Maumus F."/>
            <person name="Salse J."/>
            <person name="Schmutz J."/>
            <person name="Rensing S.A."/>
        </authorList>
    </citation>
    <scope>NUCLEOTIDE SEQUENCE [LARGE SCALE GENOMIC DNA]</scope>
    <source>
        <strain evidence="2 3">cv. Gransden 2004</strain>
    </source>
</reference>
<evidence type="ECO:0000313" key="1">
    <source>
        <dbReference type="EMBL" id="PNR59733.1"/>
    </source>
</evidence>
<dbReference type="EnsemblPlants" id="Pp3c2_11140V3.2">
    <property type="protein sequence ID" value="PAC:32934066.CDS.1"/>
    <property type="gene ID" value="Pp3c2_11140"/>
</dbReference>
<proteinExistence type="predicted"/>
<dbReference type="AlphaFoldDB" id="A0A2K1L130"/>
<name>A0A2K1L130_PHYPA</name>
<sequence>MDVRSYVLNNERLLSNLRGVLFRVSDQYRNVLEQLLMNHSNKKVTTMGVE</sequence>
<dbReference type="Gramene" id="Pp3c2_11140V3.2">
    <property type="protein sequence ID" value="PAC:32934066.CDS.1"/>
    <property type="gene ID" value="Pp3c2_11140"/>
</dbReference>
<dbReference type="EMBL" id="ABEU02000002">
    <property type="protein sequence ID" value="PNR59733.1"/>
    <property type="molecule type" value="Genomic_DNA"/>
</dbReference>
<gene>
    <name evidence="1" type="ORF">PHYPA_002525</name>
</gene>
<evidence type="ECO:0000313" key="2">
    <source>
        <dbReference type="EnsemblPlants" id="PAC:32934065.CDS.1"/>
    </source>
</evidence>
<accession>A0A2K1L130</accession>
<reference evidence="2" key="3">
    <citation type="submission" date="2020-12" db="UniProtKB">
        <authorList>
            <consortium name="EnsemblPlants"/>
        </authorList>
    </citation>
    <scope>IDENTIFICATION</scope>
</reference>
<dbReference type="Proteomes" id="UP000006727">
    <property type="component" value="Chromosome 2"/>
</dbReference>
<reference evidence="1 3" key="1">
    <citation type="journal article" date="2008" name="Science">
        <title>The Physcomitrella genome reveals evolutionary insights into the conquest of land by plants.</title>
        <authorList>
            <person name="Rensing S."/>
            <person name="Lang D."/>
            <person name="Zimmer A."/>
            <person name="Terry A."/>
            <person name="Salamov A."/>
            <person name="Shapiro H."/>
            <person name="Nishiyama T."/>
            <person name="Perroud P.-F."/>
            <person name="Lindquist E."/>
            <person name="Kamisugi Y."/>
            <person name="Tanahashi T."/>
            <person name="Sakakibara K."/>
            <person name="Fujita T."/>
            <person name="Oishi K."/>
            <person name="Shin-I T."/>
            <person name="Kuroki Y."/>
            <person name="Toyoda A."/>
            <person name="Suzuki Y."/>
            <person name="Hashimoto A."/>
            <person name="Yamaguchi K."/>
            <person name="Sugano A."/>
            <person name="Kohara Y."/>
            <person name="Fujiyama A."/>
            <person name="Anterola A."/>
            <person name="Aoki S."/>
            <person name="Ashton N."/>
            <person name="Barbazuk W.B."/>
            <person name="Barker E."/>
            <person name="Bennetzen J."/>
            <person name="Bezanilla M."/>
            <person name="Blankenship R."/>
            <person name="Cho S.H."/>
            <person name="Dutcher S."/>
            <person name="Estelle M."/>
            <person name="Fawcett J.A."/>
            <person name="Gundlach H."/>
            <person name="Hanada K."/>
            <person name="Heyl A."/>
            <person name="Hicks K.A."/>
            <person name="Hugh J."/>
            <person name="Lohr M."/>
            <person name="Mayer K."/>
            <person name="Melkozernov A."/>
            <person name="Murata T."/>
            <person name="Nelson D."/>
            <person name="Pils B."/>
            <person name="Prigge M."/>
            <person name="Reiss B."/>
            <person name="Renner T."/>
            <person name="Rombauts S."/>
            <person name="Rushton P."/>
            <person name="Sanderfoot A."/>
            <person name="Schween G."/>
            <person name="Shiu S.-H."/>
            <person name="Stueber K."/>
            <person name="Theodoulou F.L."/>
            <person name="Tu H."/>
            <person name="Van de Peer Y."/>
            <person name="Verrier P.J."/>
            <person name="Waters E."/>
            <person name="Wood A."/>
            <person name="Yang L."/>
            <person name="Cove D."/>
            <person name="Cuming A."/>
            <person name="Hasebe M."/>
            <person name="Lucas S."/>
            <person name="Mishler D.B."/>
            <person name="Reski R."/>
            <person name="Grigoriev I."/>
            <person name="Quatrano R.S."/>
            <person name="Boore J.L."/>
        </authorList>
    </citation>
    <scope>NUCLEOTIDE SEQUENCE [LARGE SCALE GENOMIC DNA]</scope>
    <source>
        <strain evidence="2 3">cv. Gransden 2004</strain>
    </source>
</reference>